<name>A0A9P6XYG9_9FUNG</name>
<feature type="region of interest" description="Disordered" evidence="1">
    <location>
        <begin position="126"/>
        <end position="166"/>
    </location>
</feature>
<reference evidence="2 3" key="1">
    <citation type="journal article" date="2020" name="Microb. Genom.">
        <title>Genetic diversity of clinical and environmental Mucorales isolates obtained from an investigation of mucormycosis cases among solid organ transplant recipients.</title>
        <authorList>
            <person name="Nguyen M.H."/>
            <person name="Kaul D."/>
            <person name="Muto C."/>
            <person name="Cheng S.J."/>
            <person name="Richter R.A."/>
            <person name="Bruno V.M."/>
            <person name="Liu G."/>
            <person name="Beyhan S."/>
            <person name="Sundermann A.J."/>
            <person name="Mounaud S."/>
            <person name="Pasculle A.W."/>
            <person name="Nierman W.C."/>
            <person name="Driscoll E."/>
            <person name="Cumbie R."/>
            <person name="Clancy C.J."/>
            <person name="Dupont C.L."/>
        </authorList>
    </citation>
    <scope>NUCLEOTIDE SEQUENCE [LARGE SCALE GENOMIC DNA]</scope>
    <source>
        <strain evidence="2 3">GL24</strain>
    </source>
</reference>
<evidence type="ECO:0000256" key="1">
    <source>
        <dbReference type="SAM" id="MobiDB-lite"/>
    </source>
</evidence>
<comment type="caution">
    <text evidence="2">The sequence shown here is derived from an EMBL/GenBank/DDBJ whole genome shotgun (WGS) entry which is preliminary data.</text>
</comment>
<proteinExistence type="predicted"/>
<protein>
    <submittedName>
        <fullName evidence="2">Uncharacterized protein</fullName>
    </submittedName>
</protein>
<evidence type="ECO:0000313" key="3">
    <source>
        <dbReference type="Proteomes" id="UP000740926"/>
    </source>
</evidence>
<dbReference type="EMBL" id="JAANIU010008308">
    <property type="protein sequence ID" value="KAG1535367.1"/>
    <property type="molecule type" value="Genomic_DNA"/>
</dbReference>
<dbReference type="Proteomes" id="UP000740926">
    <property type="component" value="Unassembled WGS sequence"/>
</dbReference>
<dbReference type="AlphaFoldDB" id="A0A9P6XYG9"/>
<feature type="compositionally biased region" description="Low complexity" evidence="1">
    <location>
        <begin position="147"/>
        <end position="157"/>
    </location>
</feature>
<accession>A0A9P6XYG9</accession>
<sequence>MLEELGLDRVGQHALGHEVVPVVAQHAHILGGQGIVEQLDHHLAVGAVAVGDRTILDVAPGTVTQGLAVADAGKLRGGLGGFGWLAGHGWPFPLAVGSQVGRCSSTYSAEETSNWPGCSIQAARTTPSTTYRAKRRERMPMPEALASSSRPSTRVSSALPSDSISRPSGTFCSAAQAFITNGSLTAMQ</sequence>
<keyword evidence="3" id="KW-1185">Reference proteome</keyword>
<organism evidence="2 3">
    <name type="scientific">Rhizopus delemar</name>
    <dbReference type="NCBI Taxonomy" id="936053"/>
    <lineage>
        <taxon>Eukaryota</taxon>
        <taxon>Fungi</taxon>
        <taxon>Fungi incertae sedis</taxon>
        <taxon>Mucoromycota</taxon>
        <taxon>Mucoromycotina</taxon>
        <taxon>Mucoromycetes</taxon>
        <taxon>Mucorales</taxon>
        <taxon>Mucorineae</taxon>
        <taxon>Rhizopodaceae</taxon>
        <taxon>Rhizopus</taxon>
    </lineage>
</organism>
<evidence type="ECO:0000313" key="2">
    <source>
        <dbReference type="EMBL" id="KAG1535367.1"/>
    </source>
</evidence>
<gene>
    <name evidence="2" type="ORF">G6F50_015326</name>
</gene>